<dbReference type="Pfam" id="PF19417">
    <property type="entry name" value="RnlA_toxin_N"/>
    <property type="match status" value="1"/>
</dbReference>
<dbReference type="InterPro" id="IPR031845">
    <property type="entry name" value="RnlA_toxin_NRD"/>
</dbReference>
<dbReference type="Proteomes" id="UP001209854">
    <property type="component" value="Unassembled WGS sequence"/>
</dbReference>
<name>A0ABT3MWJ0_9GAMM</name>
<dbReference type="Gene3D" id="6.10.250.2650">
    <property type="match status" value="1"/>
</dbReference>
<dbReference type="InterPro" id="IPR043994">
    <property type="entry name" value="RnlA/LsoA-toxin_DBD"/>
</dbReference>
<comment type="caution">
    <text evidence="4">The sequence shown here is derived from an EMBL/GenBank/DDBJ whole genome shotgun (WGS) entry which is preliminary data.</text>
</comment>
<evidence type="ECO:0000313" key="4">
    <source>
        <dbReference type="EMBL" id="MCW7553742.1"/>
    </source>
</evidence>
<accession>A0ABT3MWJ0</accession>
<feature type="domain" description="Bacterial toxin RNase RnlA/LsoA N-terminal repeated" evidence="1">
    <location>
        <begin position="97"/>
        <end position="186"/>
    </location>
</feature>
<dbReference type="Gene3D" id="3.30.310.240">
    <property type="entry name" value="Bacterial toxin RNase RnlA/LsoA, N-terminal domain"/>
    <property type="match status" value="1"/>
</dbReference>
<dbReference type="Gene3D" id="3.30.160.690">
    <property type="entry name" value="Bacterial toxin RNase RnlA/LsoA, N repeated domain"/>
    <property type="match status" value="1"/>
</dbReference>
<evidence type="ECO:0000313" key="5">
    <source>
        <dbReference type="Proteomes" id="UP001209854"/>
    </source>
</evidence>
<dbReference type="Pfam" id="PF15935">
    <property type="entry name" value="RnlA_toxin"/>
    <property type="match status" value="1"/>
</dbReference>
<evidence type="ECO:0000259" key="2">
    <source>
        <dbReference type="Pfam" id="PF19034"/>
    </source>
</evidence>
<proteinExistence type="predicted"/>
<dbReference type="Pfam" id="PF19034">
    <property type="entry name" value="RnlA-toxin_DBD"/>
    <property type="match status" value="1"/>
</dbReference>
<sequence>MSNYKSLNLKRESIDVYVEDFVNSQSLNLRSNESLDNNKKKRITIGRIGVYDAIVDLHLNKDGTTTVNHKLGKNQELGAKLAQFLLDTIDPNEFLSVNYTLKGIHSDNIEPIIEEIGCCSLDGSKSEFEIAIEQDNNIRKIYKITSVQHQDTLTVTHFKTTKLLSIQGKPLFSYRRLIYLLSELLDLAGLQTVLSRTEENTAQIIRSELAKDYLKGQLPDSFENLPQIIKDLLVSGCCVKLASPDLPEYSMLLFPDLRALEGVLRTELGVYGMHPGEEKFGFGAFFSVNCDTVTLKSNFKEIVDSADMVLALEKTYEFFRKLRHTLFHMEDFAEASRKIDTLDKAIKLSKDCYNLINNIYRLKNT</sequence>
<reference evidence="4 5" key="1">
    <citation type="submission" date="2022-10" db="EMBL/GenBank/DDBJ databases">
        <title>High-quality genome sequences of two octocoral-associated bacteria, Endozoicomonas euniceicola EF212 and Endozoicomonas gorgoniicola PS125.</title>
        <authorList>
            <person name="Chiou Y.-J."/>
            <person name="Chen Y.-H."/>
        </authorList>
    </citation>
    <scope>NUCLEOTIDE SEQUENCE [LARGE SCALE GENOMIC DNA]</scope>
    <source>
        <strain evidence="4 5">PS125</strain>
    </source>
</reference>
<dbReference type="RefSeq" id="WP_262568539.1">
    <property type="nucleotide sequence ID" value="NZ_JAPFCC010000001.1"/>
</dbReference>
<organism evidence="4 5">
    <name type="scientific">Endozoicomonas gorgoniicola</name>
    <dbReference type="NCBI Taxonomy" id="1234144"/>
    <lineage>
        <taxon>Bacteria</taxon>
        <taxon>Pseudomonadati</taxon>
        <taxon>Pseudomonadota</taxon>
        <taxon>Gammaproteobacteria</taxon>
        <taxon>Oceanospirillales</taxon>
        <taxon>Endozoicomonadaceae</taxon>
        <taxon>Endozoicomonas</taxon>
    </lineage>
</organism>
<protein>
    <submittedName>
        <fullName evidence="4">Type II toxin-antitoxin system RnlA family toxin</fullName>
    </submittedName>
</protein>
<evidence type="ECO:0000259" key="1">
    <source>
        <dbReference type="Pfam" id="PF15935"/>
    </source>
</evidence>
<feature type="domain" description="Bacterial toxin RNase RnlA/LsoA DBD" evidence="2">
    <location>
        <begin position="208"/>
        <end position="330"/>
    </location>
</feature>
<dbReference type="EMBL" id="JAPFCC010000001">
    <property type="protein sequence ID" value="MCW7553742.1"/>
    <property type="molecule type" value="Genomic_DNA"/>
</dbReference>
<gene>
    <name evidence="4" type="ORF">NX722_14100</name>
</gene>
<evidence type="ECO:0000259" key="3">
    <source>
        <dbReference type="Pfam" id="PF19417"/>
    </source>
</evidence>
<feature type="domain" description="Bacterial toxin RNase RnlA/LsoA N-terminal" evidence="3">
    <location>
        <begin position="4"/>
        <end position="85"/>
    </location>
</feature>
<dbReference type="Gene3D" id="1.10.8.1130">
    <property type="entry name" value="Bacterial toxin RNase RnlA/LsoA, C-terminal Dmd-binding domain"/>
    <property type="match status" value="1"/>
</dbReference>
<dbReference type="InterPro" id="IPR045837">
    <property type="entry name" value="RnlA_toxin_N"/>
</dbReference>
<keyword evidence="5" id="KW-1185">Reference proteome</keyword>